<dbReference type="Pfam" id="PF00106">
    <property type="entry name" value="adh_short"/>
    <property type="match status" value="1"/>
</dbReference>
<proteinExistence type="predicted"/>
<keyword evidence="4" id="KW-1185">Reference proteome</keyword>
<dbReference type="Proteomes" id="UP001296993">
    <property type="component" value="Unassembled WGS sequence"/>
</dbReference>
<dbReference type="InterPro" id="IPR002347">
    <property type="entry name" value="SDR_fam"/>
</dbReference>
<evidence type="ECO:0000313" key="3">
    <source>
        <dbReference type="EMBL" id="MBP2387232.1"/>
    </source>
</evidence>
<accession>A0ABS4XFL1</accession>
<dbReference type="InterPro" id="IPR036291">
    <property type="entry name" value="NAD(P)-bd_dom_sf"/>
</dbReference>
<organism evidence="3 4">
    <name type="scientific">Paeniglutamicibacter kerguelensis</name>
    <dbReference type="NCBI Taxonomy" id="254788"/>
    <lineage>
        <taxon>Bacteria</taxon>
        <taxon>Bacillati</taxon>
        <taxon>Actinomycetota</taxon>
        <taxon>Actinomycetes</taxon>
        <taxon>Micrococcales</taxon>
        <taxon>Micrococcaceae</taxon>
        <taxon>Paeniglutamicibacter</taxon>
    </lineage>
</organism>
<feature type="region of interest" description="Disordered" evidence="2">
    <location>
        <begin position="1"/>
        <end position="28"/>
    </location>
</feature>
<dbReference type="PANTHER" id="PTHR43157:SF31">
    <property type="entry name" value="PHOSPHATIDYLINOSITOL-GLYCAN BIOSYNTHESIS CLASS F PROTEIN"/>
    <property type="match status" value="1"/>
</dbReference>
<dbReference type="InterPro" id="IPR003560">
    <property type="entry name" value="DHB_DH"/>
</dbReference>
<keyword evidence="1" id="KW-0560">Oxidoreductase</keyword>
<feature type="compositionally biased region" description="Polar residues" evidence="2">
    <location>
        <begin position="1"/>
        <end position="11"/>
    </location>
</feature>
<protein>
    <submittedName>
        <fullName evidence="3">NAD(P)-dependent dehydrogenase (Short-subunit alcohol dehydrogenase family)</fullName>
    </submittedName>
</protein>
<sequence>MSTHQFGTTENVPLLDDSAPRGHRSVGDASGKRVLVTGANAGIGFWTSLQLAQRGAEVILACRNQAKAEAALQAIRSRVPNANVSSVIVDMASLESVAGAVKLLAKLDALDVLIANAGVVHAPRTRKQSEDGLELVAATNFFGHFALVAGLLPVLERTPGSRVLTLGSLSTLLVKLRLDDLQLRNGYSGWQAYAQSKIMVQSFGFELDRRLQEAGSSVRALSAHPGYSISGRTPAVPGVNEPNRGKLFADSLQAPFTQGKNRGALPIVRAALDPQAFRNDGVAFFGPKGWLKGTPVRSKPARITTDPRAAAAIWKEAEKATGIKLLS</sequence>
<gene>
    <name evidence="3" type="ORF">JOF47_002743</name>
</gene>
<evidence type="ECO:0000256" key="1">
    <source>
        <dbReference type="ARBA" id="ARBA00023002"/>
    </source>
</evidence>
<evidence type="ECO:0000313" key="4">
    <source>
        <dbReference type="Proteomes" id="UP001296993"/>
    </source>
</evidence>
<dbReference type="SUPFAM" id="SSF51735">
    <property type="entry name" value="NAD(P)-binding Rossmann-fold domains"/>
    <property type="match status" value="1"/>
</dbReference>
<name>A0ABS4XFL1_9MICC</name>
<dbReference type="PRINTS" id="PR01397">
    <property type="entry name" value="DHBDHDRGNASE"/>
</dbReference>
<reference evidence="3 4" key="1">
    <citation type="submission" date="2021-03" db="EMBL/GenBank/DDBJ databases">
        <title>Sequencing the genomes of 1000 actinobacteria strains.</title>
        <authorList>
            <person name="Klenk H.-P."/>
        </authorList>
    </citation>
    <scope>NUCLEOTIDE SEQUENCE [LARGE SCALE GENOMIC DNA]</scope>
    <source>
        <strain evidence="3 4">DSM 15797</strain>
    </source>
</reference>
<evidence type="ECO:0000256" key="2">
    <source>
        <dbReference type="SAM" id="MobiDB-lite"/>
    </source>
</evidence>
<dbReference type="Gene3D" id="3.40.50.720">
    <property type="entry name" value="NAD(P)-binding Rossmann-like Domain"/>
    <property type="match status" value="1"/>
</dbReference>
<dbReference type="RefSeq" id="WP_209999407.1">
    <property type="nucleotide sequence ID" value="NZ_BAAAJY010000005.1"/>
</dbReference>
<comment type="caution">
    <text evidence="3">The sequence shown here is derived from an EMBL/GenBank/DDBJ whole genome shotgun (WGS) entry which is preliminary data.</text>
</comment>
<dbReference type="PANTHER" id="PTHR43157">
    <property type="entry name" value="PHOSPHATIDYLINOSITOL-GLYCAN BIOSYNTHESIS CLASS F PROTEIN-RELATED"/>
    <property type="match status" value="1"/>
</dbReference>
<dbReference type="EMBL" id="JAGIOF010000001">
    <property type="protein sequence ID" value="MBP2387232.1"/>
    <property type="molecule type" value="Genomic_DNA"/>
</dbReference>